<dbReference type="InterPro" id="IPR041468">
    <property type="entry name" value="HTH_ParB/Spo0J"/>
</dbReference>
<name>A0A1G2G3A7_9BACT</name>
<feature type="region of interest" description="Disordered" evidence="4">
    <location>
        <begin position="1"/>
        <end position="93"/>
    </location>
</feature>
<dbReference type="InterPro" id="IPR004437">
    <property type="entry name" value="ParB/RepB/Spo0J"/>
</dbReference>
<evidence type="ECO:0000313" key="7">
    <source>
        <dbReference type="Proteomes" id="UP000177785"/>
    </source>
</evidence>
<keyword evidence="3" id="KW-0238">DNA-binding</keyword>
<dbReference type="SMART" id="SM00470">
    <property type="entry name" value="ParB"/>
    <property type="match status" value="1"/>
</dbReference>
<dbReference type="InterPro" id="IPR003115">
    <property type="entry name" value="ParB_N"/>
</dbReference>
<dbReference type="Pfam" id="PF23552">
    <property type="entry name" value="ParB_C"/>
    <property type="match status" value="1"/>
</dbReference>
<sequence>MADMFGELNALLGGNTDGTKQADGQNPQPAEIHETKEVPPKSANGVVVPEPVSESLLDGAGFSEEQQSDLKTTNHQSFESKQSPGSGSRSVSYERQKESVFWIETSKIRPNPEQPRTTFDEAKIRALAESIRQYGILQPIVVSKREIDVPTGTQVEYQIVAGERRYRAAQMIGMAHMPAVIRREDSERIKLELALIENLQREDLQPLEKAHAYKRLVKEFGLTATEVGFRVGKSRESVANTMRLLMLPEYVQQALVTGQVTEGQARPLISLAHSPEDQRLLFERIIKDGLGSREIERAAREVAVKVGIVMRPPRKMDKSTHDAATRLYETKLADALGTRVSVKRTHDGRGKISIEFFSNEELQNLLARMATLQEEGKDQLTDANAHNVADAGETVMIRPPQPPPEDFSTFTV</sequence>
<evidence type="ECO:0000256" key="4">
    <source>
        <dbReference type="SAM" id="MobiDB-lite"/>
    </source>
</evidence>
<evidence type="ECO:0000256" key="2">
    <source>
        <dbReference type="ARBA" id="ARBA00022829"/>
    </source>
</evidence>
<feature type="domain" description="ParB-like N-terminal" evidence="5">
    <location>
        <begin position="101"/>
        <end position="199"/>
    </location>
</feature>
<dbReference type="GO" id="GO:0045881">
    <property type="term" value="P:positive regulation of sporulation resulting in formation of a cellular spore"/>
    <property type="evidence" value="ECO:0007669"/>
    <property type="project" value="TreeGrafter"/>
</dbReference>
<dbReference type="FunFam" id="3.90.1530.30:FF:000001">
    <property type="entry name" value="Chromosome partitioning protein ParB"/>
    <property type="match status" value="1"/>
</dbReference>
<dbReference type="PANTHER" id="PTHR33375">
    <property type="entry name" value="CHROMOSOME-PARTITIONING PROTEIN PARB-RELATED"/>
    <property type="match status" value="1"/>
</dbReference>
<proteinExistence type="inferred from homology"/>
<evidence type="ECO:0000256" key="3">
    <source>
        <dbReference type="ARBA" id="ARBA00023125"/>
    </source>
</evidence>
<dbReference type="Pfam" id="PF17762">
    <property type="entry name" value="HTH_ParB"/>
    <property type="match status" value="1"/>
</dbReference>
<dbReference type="Gene3D" id="1.10.10.2830">
    <property type="match status" value="1"/>
</dbReference>
<evidence type="ECO:0000259" key="5">
    <source>
        <dbReference type="SMART" id="SM00470"/>
    </source>
</evidence>
<dbReference type="STRING" id="1802115.A2756_05310"/>
<dbReference type="InterPro" id="IPR050336">
    <property type="entry name" value="Chromosome_partition/occlusion"/>
</dbReference>
<dbReference type="SUPFAM" id="SSF110849">
    <property type="entry name" value="ParB/Sulfiredoxin"/>
    <property type="match status" value="1"/>
</dbReference>
<evidence type="ECO:0000256" key="1">
    <source>
        <dbReference type="ARBA" id="ARBA00006295"/>
    </source>
</evidence>
<dbReference type="PANTHER" id="PTHR33375:SF1">
    <property type="entry name" value="CHROMOSOME-PARTITIONING PROTEIN PARB-RELATED"/>
    <property type="match status" value="1"/>
</dbReference>
<dbReference type="InterPro" id="IPR036086">
    <property type="entry name" value="ParB/Sulfiredoxin_sf"/>
</dbReference>
<protein>
    <recommendedName>
        <fullName evidence="5">ParB-like N-terminal domain-containing protein</fullName>
    </recommendedName>
</protein>
<dbReference type="GO" id="GO:0003677">
    <property type="term" value="F:DNA binding"/>
    <property type="evidence" value="ECO:0007669"/>
    <property type="project" value="UniProtKB-KW"/>
</dbReference>
<dbReference type="EMBL" id="MHNL01000014">
    <property type="protein sequence ID" value="OGZ44773.1"/>
    <property type="molecule type" value="Genomic_DNA"/>
</dbReference>
<gene>
    <name evidence="6" type="ORF">A2756_05310</name>
</gene>
<reference evidence="6 7" key="1">
    <citation type="journal article" date="2016" name="Nat. Commun.">
        <title>Thousands of microbial genomes shed light on interconnected biogeochemical processes in an aquifer system.</title>
        <authorList>
            <person name="Anantharaman K."/>
            <person name="Brown C.T."/>
            <person name="Hug L.A."/>
            <person name="Sharon I."/>
            <person name="Castelle C.J."/>
            <person name="Probst A.J."/>
            <person name="Thomas B.C."/>
            <person name="Singh A."/>
            <person name="Wilkins M.J."/>
            <person name="Karaoz U."/>
            <person name="Brodie E.L."/>
            <person name="Williams K.H."/>
            <person name="Hubbard S.S."/>
            <person name="Banfield J.F."/>
        </authorList>
    </citation>
    <scope>NUCLEOTIDE SEQUENCE [LARGE SCALE GENOMIC DNA]</scope>
</reference>
<dbReference type="SUPFAM" id="SSF109709">
    <property type="entry name" value="KorB DNA-binding domain-like"/>
    <property type="match status" value="1"/>
</dbReference>
<dbReference type="GO" id="GO:0007059">
    <property type="term" value="P:chromosome segregation"/>
    <property type="evidence" value="ECO:0007669"/>
    <property type="project" value="UniProtKB-KW"/>
</dbReference>
<dbReference type="InterPro" id="IPR057240">
    <property type="entry name" value="ParB_dimer_C"/>
</dbReference>
<dbReference type="FunFam" id="1.10.10.2830:FF:000001">
    <property type="entry name" value="Chromosome partitioning protein ParB"/>
    <property type="match status" value="1"/>
</dbReference>
<organism evidence="6 7">
    <name type="scientific">Candidatus Ryanbacteria bacterium RIFCSPHIGHO2_01_FULL_48_27</name>
    <dbReference type="NCBI Taxonomy" id="1802115"/>
    <lineage>
        <taxon>Bacteria</taxon>
        <taxon>Candidatus Ryaniibacteriota</taxon>
    </lineage>
</organism>
<comment type="caution">
    <text evidence="6">The sequence shown here is derived from an EMBL/GenBank/DDBJ whole genome shotgun (WGS) entry which is preliminary data.</text>
</comment>
<dbReference type="GO" id="GO:0005694">
    <property type="term" value="C:chromosome"/>
    <property type="evidence" value="ECO:0007669"/>
    <property type="project" value="TreeGrafter"/>
</dbReference>
<dbReference type="Gene3D" id="3.90.1530.30">
    <property type="match status" value="1"/>
</dbReference>
<feature type="compositionally biased region" description="Polar residues" evidence="4">
    <location>
        <begin position="17"/>
        <end position="28"/>
    </location>
</feature>
<accession>A0A1G2G3A7</accession>
<evidence type="ECO:0000313" key="6">
    <source>
        <dbReference type="EMBL" id="OGZ44773.1"/>
    </source>
</evidence>
<dbReference type="CDD" id="cd16393">
    <property type="entry name" value="SPO0J_N"/>
    <property type="match status" value="1"/>
</dbReference>
<feature type="compositionally biased region" description="Polar residues" evidence="4">
    <location>
        <begin position="69"/>
        <end position="91"/>
    </location>
</feature>
<keyword evidence="2" id="KW-0159">Chromosome partition</keyword>
<comment type="similarity">
    <text evidence="1">Belongs to the ParB family.</text>
</comment>
<dbReference type="Proteomes" id="UP000177785">
    <property type="component" value="Unassembled WGS sequence"/>
</dbReference>
<dbReference type="Pfam" id="PF02195">
    <property type="entry name" value="ParB_N"/>
    <property type="match status" value="1"/>
</dbReference>
<dbReference type="NCBIfam" id="TIGR00180">
    <property type="entry name" value="parB_part"/>
    <property type="match status" value="1"/>
</dbReference>
<dbReference type="AlphaFoldDB" id="A0A1G2G3A7"/>